<gene>
    <name evidence="1" type="ORF">LCGC14_0875300</name>
</gene>
<proteinExistence type="predicted"/>
<sequence length="64" mass="7558">MSKKDTIISELNNLPESLIDEILDHINFLKNRSLKEKRELTLMSESSLSKDWLKPEEDKAWQDL</sequence>
<comment type="caution">
    <text evidence="1">The sequence shown here is derived from an EMBL/GenBank/DDBJ whole genome shotgun (WGS) entry which is preliminary data.</text>
</comment>
<dbReference type="AlphaFoldDB" id="A0A0F9P8I0"/>
<protein>
    <submittedName>
        <fullName evidence="1">Uncharacterized protein</fullName>
    </submittedName>
</protein>
<name>A0A0F9P8I0_9ZZZZ</name>
<accession>A0A0F9P8I0</accession>
<evidence type="ECO:0000313" key="1">
    <source>
        <dbReference type="EMBL" id="KKN26389.1"/>
    </source>
</evidence>
<reference evidence="1" key="1">
    <citation type="journal article" date="2015" name="Nature">
        <title>Complex archaea that bridge the gap between prokaryotes and eukaryotes.</title>
        <authorList>
            <person name="Spang A."/>
            <person name="Saw J.H."/>
            <person name="Jorgensen S.L."/>
            <person name="Zaremba-Niedzwiedzka K."/>
            <person name="Martijn J."/>
            <person name="Lind A.E."/>
            <person name="van Eijk R."/>
            <person name="Schleper C."/>
            <person name="Guy L."/>
            <person name="Ettema T.J."/>
        </authorList>
    </citation>
    <scope>NUCLEOTIDE SEQUENCE</scope>
</reference>
<organism evidence="1">
    <name type="scientific">marine sediment metagenome</name>
    <dbReference type="NCBI Taxonomy" id="412755"/>
    <lineage>
        <taxon>unclassified sequences</taxon>
        <taxon>metagenomes</taxon>
        <taxon>ecological metagenomes</taxon>
    </lineage>
</organism>
<dbReference type="EMBL" id="LAZR01002723">
    <property type="protein sequence ID" value="KKN26389.1"/>
    <property type="molecule type" value="Genomic_DNA"/>
</dbReference>